<reference evidence="3" key="1">
    <citation type="submission" date="2016-06" db="EMBL/GenBank/DDBJ databases">
        <title>Parallel loss of symbiosis genes in relatives of nitrogen-fixing non-legume Parasponia.</title>
        <authorList>
            <person name="Van Velzen R."/>
            <person name="Holmer R."/>
            <person name="Bu F."/>
            <person name="Rutten L."/>
            <person name="Van Zeijl A."/>
            <person name="Liu W."/>
            <person name="Santuari L."/>
            <person name="Cao Q."/>
            <person name="Sharma T."/>
            <person name="Shen D."/>
            <person name="Roswanjaya Y."/>
            <person name="Wardhani T."/>
            <person name="Kalhor M.S."/>
            <person name="Jansen J."/>
            <person name="Van den Hoogen J."/>
            <person name="Gungor B."/>
            <person name="Hartog M."/>
            <person name="Hontelez J."/>
            <person name="Verver J."/>
            <person name="Yang W.-C."/>
            <person name="Schijlen E."/>
            <person name="Repin R."/>
            <person name="Schilthuizen M."/>
            <person name="Schranz E."/>
            <person name="Heidstra R."/>
            <person name="Miyata K."/>
            <person name="Fedorova E."/>
            <person name="Kohlen W."/>
            <person name="Bisseling T."/>
            <person name="Smit S."/>
            <person name="Geurts R."/>
        </authorList>
    </citation>
    <scope>NUCLEOTIDE SEQUENCE [LARGE SCALE GENOMIC DNA]</scope>
    <source>
        <strain evidence="3">cv. RG33-2</strain>
    </source>
</reference>
<dbReference type="OrthoDB" id="10434785at2759"/>
<keyword evidence="3" id="KW-1185">Reference proteome</keyword>
<name>A0A2P5F2N1_TREOI</name>
<evidence type="ECO:0000256" key="1">
    <source>
        <dbReference type="SAM" id="Phobius"/>
    </source>
</evidence>
<proteinExistence type="predicted"/>
<sequence>MRLAPNDRLAFVYRPSLLGCLSFFGFNVVCKPSRDQETESAPGSHDGAAALLIHGRHIINRQWAP</sequence>
<accession>A0A2P5F2N1</accession>
<keyword evidence="1" id="KW-0812">Transmembrane</keyword>
<feature type="transmembrane region" description="Helical" evidence="1">
    <location>
        <begin position="12"/>
        <end position="30"/>
    </location>
</feature>
<organism evidence="2 3">
    <name type="scientific">Trema orientale</name>
    <name type="common">Charcoal tree</name>
    <name type="synonym">Celtis orientalis</name>
    <dbReference type="NCBI Taxonomy" id="63057"/>
    <lineage>
        <taxon>Eukaryota</taxon>
        <taxon>Viridiplantae</taxon>
        <taxon>Streptophyta</taxon>
        <taxon>Embryophyta</taxon>
        <taxon>Tracheophyta</taxon>
        <taxon>Spermatophyta</taxon>
        <taxon>Magnoliopsida</taxon>
        <taxon>eudicotyledons</taxon>
        <taxon>Gunneridae</taxon>
        <taxon>Pentapetalae</taxon>
        <taxon>rosids</taxon>
        <taxon>fabids</taxon>
        <taxon>Rosales</taxon>
        <taxon>Cannabaceae</taxon>
        <taxon>Trema</taxon>
    </lineage>
</organism>
<evidence type="ECO:0000313" key="3">
    <source>
        <dbReference type="Proteomes" id="UP000237000"/>
    </source>
</evidence>
<comment type="caution">
    <text evidence="2">The sequence shown here is derived from an EMBL/GenBank/DDBJ whole genome shotgun (WGS) entry which is preliminary data.</text>
</comment>
<evidence type="ECO:0000313" key="2">
    <source>
        <dbReference type="EMBL" id="PON92009.1"/>
    </source>
</evidence>
<keyword evidence="1" id="KW-0472">Membrane</keyword>
<protein>
    <submittedName>
        <fullName evidence="2">Uncharacterized protein</fullName>
    </submittedName>
</protein>
<dbReference type="EMBL" id="JXTC01000069">
    <property type="protein sequence ID" value="PON92009.1"/>
    <property type="molecule type" value="Genomic_DNA"/>
</dbReference>
<keyword evidence="1" id="KW-1133">Transmembrane helix</keyword>
<gene>
    <name evidence="2" type="ORF">TorRG33x02_120810</name>
</gene>
<dbReference type="AlphaFoldDB" id="A0A2P5F2N1"/>
<dbReference type="Proteomes" id="UP000237000">
    <property type="component" value="Unassembled WGS sequence"/>
</dbReference>
<dbReference type="InParanoid" id="A0A2P5F2N1"/>